<dbReference type="Pfam" id="PF00704">
    <property type="entry name" value="Glyco_hydro_18"/>
    <property type="match status" value="1"/>
</dbReference>
<keyword evidence="7" id="KW-1185">Reference proteome</keyword>
<dbReference type="InterPro" id="IPR001223">
    <property type="entry name" value="Glyco_hydro18_cat"/>
</dbReference>
<proteinExistence type="inferred from homology"/>
<dbReference type="GO" id="GO:0008061">
    <property type="term" value="F:chitin binding"/>
    <property type="evidence" value="ECO:0007669"/>
    <property type="project" value="InterPro"/>
</dbReference>
<feature type="domain" description="GH18" evidence="5">
    <location>
        <begin position="93"/>
        <end position="408"/>
    </location>
</feature>
<comment type="caution">
    <text evidence="6">The sequence shown here is derived from an EMBL/GenBank/DDBJ whole genome shotgun (WGS) entry which is preliminary data.</text>
</comment>
<dbReference type="PANTHER" id="PTHR46066">
    <property type="entry name" value="CHITINASE DOMAIN-CONTAINING PROTEIN 1 FAMILY MEMBER"/>
    <property type="match status" value="1"/>
</dbReference>
<dbReference type="Gene3D" id="3.10.50.10">
    <property type="match status" value="1"/>
</dbReference>
<feature type="compositionally biased region" description="Basic and acidic residues" evidence="3">
    <location>
        <begin position="30"/>
        <end position="46"/>
    </location>
</feature>
<dbReference type="InterPro" id="IPR017853">
    <property type="entry name" value="GH"/>
</dbReference>
<feature type="compositionally biased region" description="Polar residues" evidence="3">
    <location>
        <begin position="50"/>
        <end position="59"/>
    </location>
</feature>
<dbReference type="OMA" id="YSINERI"/>
<gene>
    <name evidence="6" type="ORF">TCAL_05550</name>
</gene>
<sequence>MATFWRVWGWLALTALCLLPPGPEATLSQSDKKSKTNPSKTKEQSEKTGPPSTGPTGQSVFERGLVSPTVRVQDILSHQGVYQPDPGPVWTGGAVLGYVTPWNAHGYDVAHTFAPKFSLISPVWLQLWPKSQQDDQAWAWGGAHDIDSGWSARLLQTHPDMKILPRVLFDKWTGPDYMALFQSRAQQADVAQFMCRGLKQWGFSGLVLELWSQFGGRVRNEAAQLIEAISQTCRGMDLHLVLVIPPAQYRGGSPGMFGRSDFERLAPVVDFFSLMTYDYSDIQNPGPNAPLPWVRDCVTALDPQGHRRNQILLGLNFYGMQYTVEGGGPILGRDLVQTLTEVPGSTKLKWDKSSLEHFIEIKVRGAKQTLFYPTLYSIQKRLQLAEELGTGIAIWELGQGLDYFYDLL</sequence>
<evidence type="ECO:0000259" key="5">
    <source>
        <dbReference type="PROSITE" id="PS51910"/>
    </source>
</evidence>
<dbReference type="SUPFAM" id="SSF51445">
    <property type="entry name" value="(Trans)glycosidases"/>
    <property type="match status" value="1"/>
</dbReference>
<dbReference type="GO" id="GO:0005975">
    <property type="term" value="P:carbohydrate metabolic process"/>
    <property type="evidence" value="ECO:0007669"/>
    <property type="project" value="InterPro"/>
</dbReference>
<evidence type="ECO:0000256" key="3">
    <source>
        <dbReference type="SAM" id="MobiDB-lite"/>
    </source>
</evidence>
<dbReference type="InterPro" id="IPR011583">
    <property type="entry name" value="Chitinase_II/V-like_cat"/>
</dbReference>
<dbReference type="SMART" id="SM00636">
    <property type="entry name" value="Glyco_18"/>
    <property type="match status" value="1"/>
</dbReference>
<feature type="signal peptide" evidence="4">
    <location>
        <begin position="1"/>
        <end position="25"/>
    </location>
</feature>
<dbReference type="CDD" id="cd02876">
    <property type="entry name" value="GH18_SI-CLP"/>
    <property type="match status" value="1"/>
</dbReference>
<dbReference type="Gene3D" id="3.20.20.80">
    <property type="entry name" value="Glycosidases"/>
    <property type="match status" value="1"/>
</dbReference>
<evidence type="ECO:0000256" key="1">
    <source>
        <dbReference type="ARBA" id="ARBA00009336"/>
    </source>
</evidence>
<evidence type="ECO:0000313" key="7">
    <source>
        <dbReference type="Proteomes" id="UP000318571"/>
    </source>
</evidence>
<reference evidence="6 7" key="1">
    <citation type="journal article" date="2018" name="Nat. Ecol. Evol.">
        <title>Genomic signatures of mitonuclear coevolution across populations of Tigriopus californicus.</title>
        <authorList>
            <person name="Barreto F.S."/>
            <person name="Watson E.T."/>
            <person name="Lima T.G."/>
            <person name="Willett C.S."/>
            <person name="Edmands S."/>
            <person name="Li W."/>
            <person name="Burton R.S."/>
        </authorList>
    </citation>
    <scope>NUCLEOTIDE SEQUENCE [LARGE SCALE GENOMIC DNA]</scope>
    <source>
        <strain evidence="6 7">San Diego</strain>
    </source>
</reference>
<dbReference type="PROSITE" id="PS51910">
    <property type="entry name" value="GH18_2"/>
    <property type="match status" value="1"/>
</dbReference>
<organism evidence="6 7">
    <name type="scientific">Tigriopus californicus</name>
    <name type="common">Marine copepod</name>
    <dbReference type="NCBI Taxonomy" id="6832"/>
    <lineage>
        <taxon>Eukaryota</taxon>
        <taxon>Metazoa</taxon>
        <taxon>Ecdysozoa</taxon>
        <taxon>Arthropoda</taxon>
        <taxon>Crustacea</taxon>
        <taxon>Multicrustacea</taxon>
        <taxon>Hexanauplia</taxon>
        <taxon>Copepoda</taxon>
        <taxon>Harpacticoida</taxon>
        <taxon>Harpacticidae</taxon>
        <taxon>Tigriopus</taxon>
    </lineage>
</organism>
<evidence type="ECO:0000256" key="4">
    <source>
        <dbReference type="SAM" id="SignalP"/>
    </source>
</evidence>
<keyword evidence="4" id="KW-0732">Signal</keyword>
<dbReference type="EMBL" id="VCGU01000007">
    <property type="protein sequence ID" value="TRY73113.1"/>
    <property type="molecule type" value="Genomic_DNA"/>
</dbReference>
<name>A0A553P603_TIGCA</name>
<dbReference type="InterPro" id="IPR029070">
    <property type="entry name" value="Chitinase_insertion_sf"/>
</dbReference>
<dbReference type="PANTHER" id="PTHR46066:SF2">
    <property type="entry name" value="CHITINASE DOMAIN-CONTAINING PROTEIN 1"/>
    <property type="match status" value="1"/>
</dbReference>
<dbReference type="GO" id="GO:0070492">
    <property type="term" value="F:oligosaccharide binding"/>
    <property type="evidence" value="ECO:0007669"/>
    <property type="project" value="TreeGrafter"/>
</dbReference>
<dbReference type="GO" id="GO:0012505">
    <property type="term" value="C:endomembrane system"/>
    <property type="evidence" value="ECO:0007669"/>
    <property type="project" value="TreeGrafter"/>
</dbReference>
<dbReference type="FunFam" id="3.20.20.80:FF:000028">
    <property type="entry name" value="Chitinase domain-containing protein 1"/>
    <property type="match status" value="1"/>
</dbReference>
<protein>
    <recommendedName>
        <fullName evidence="2">Chitinase domain-containing protein 1</fullName>
    </recommendedName>
</protein>
<dbReference type="OrthoDB" id="10254444at2759"/>
<evidence type="ECO:0000313" key="6">
    <source>
        <dbReference type="EMBL" id="TRY73113.1"/>
    </source>
</evidence>
<dbReference type="Proteomes" id="UP000318571">
    <property type="component" value="Chromosome 3"/>
</dbReference>
<comment type="similarity">
    <text evidence="1">Belongs to the glycosyl hydrolase 18 family.</text>
</comment>
<dbReference type="AlphaFoldDB" id="A0A553P603"/>
<evidence type="ECO:0000256" key="2">
    <source>
        <dbReference type="ARBA" id="ARBA00040976"/>
    </source>
</evidence>
<dbReference type="STRING" id="6832.A0A553P603"/>
<feature type="chain" id="PRO_5021857399" description="Chitinase domain-containing protein 1" evidence="4">
    <location>
        <begin position="26"/>
        <end position="408"/>
    </location>
</feature>
<feature type="region of interest" description="Disordered" evidence="3">
    <location>
        <begin position="24"/>
        <end position="61"/>
    </location>
</feature>
<accession>A0A553P603</accession>